<evidence type="ECO:0000313" key="2">
    <source>
        <dbReference type="EMBL" id="MFF5923386.1"/>
    </source>
</evidence>
<dbReference type="InterPro" id="IPR003738">
    <property type="entry name" value="SRAP"/>
</dbReference>
<evidence type="ECO:0000256" key="1">
    <source>
        <dbReference type="SAM" id="MobiDB-lite"/>
    </source>
</evidence>
<dbReference type="RefSeq" id="WP_388310925.1">
    <property type="nucleotide sequence ID" value="NZ_JBIBDZ010000013.1"/>
</dbReference>
<feature type="compositionally biased region" description="Basic and acidic residues" evidence="1">
    <location>
        <begin position="43"/>
        <end position="72"/>
    </location>
</feature>
<dbReference type="Gene3D" id="3.90.1680.10">
    <property type="entry name" value="SOS response associated peptidase-like"/>
    <property type="match status" value="1"/>
</dbReference>
<organism evidence="2 3">
    <name type="scientific">Streptomyces flavochromogenes</name>
    <dbReference type="NCBI Taxonomy" id="68199"/>
    <lineage>
        <taxon>Bacteria</taxon>
        <taxon>Bacillati</taxon>
        <taxon>Actinomycetota</taxon>
        <taxon>Actinomycetes</taxon>
        <taxon>Kitasatosporales</taxon>
        <taxon>Streptomycetaceae</taxon>
        <taxon>Streptomyces</taxon>
    </lineage>
</organism>
<feature type="region of interest" description="Disordered" evidence="1">
    <location>
        <begin position="1"/>
        <end position="24"/>
    </location>
</feature>
<name>A0ABW6Y0W2_9ACTN</name>
<reference evidence="2 3" key="1">
    <citation type="submission" date="2024-10" db="EMBL/GenBank/DDBJ databases">
        <title>The Natural Products Discovery Center: Release of the First 8490 Sequenced Strains for Exploring Actinobacteria Biosynthetic Diversity.</title>
        <authorList>
            <person name="Kalkreuter E."/>
            <person name="Kautsar S.A."/>
            <person name="Yang D."/>
            <person name="Bader C.D."/>
            <person name="Teijaro C.N."/>
            <person name="Fluegel L."/>
            <person name="Davis C.M."/>
            <person name="Simpson J.R."/>
            <person name="Lauterbach L."/>
            <person name="Steele A.D."/>
            <person name="Gui C."/>
            <person name="Meng S."/>
            <person name="Li G."/>
            <person name="Viehrig K."/>
            <person name="Ye F."/>
            <person name="Su P."/>
            <person name="Kiefer A.F."/>
            <person name="Nichols A."/>
            <person name="Cepeda A.J."/>
            <person name="Yan W."/>
            <person name="Fan B."/>
            <person name="Jiang Y."/>
            <person name="Adhikari A."/>
            <person name="Zheng C.-J."/>
            <person name="Schuster L."/>
            <person name="Cowan T.M."/>
            <person name="Smanski M.J."/>
            <person name="Chevrette M.G."/>
            <person name="De Carvalho L.P.S."/>
            <person name="Shen B."/>
        </authorList>
    </citation>
    <scope>NUCLEOTIDE SEQUENCE [LARGE SCALE GENOMIC DNA]</scope>
    <source>
        <strain evidence="2 3">NPDC012605</strain>
    </source>
</reference>
<dbReference type="SUPFAM" id="SSF143081">
    <property type="entry name" value="BB1717-like"/>
    <property type="match status" value="1"/>
</dbReference>
<dbReference type="EMBL" id="JBIBDZ010000013">
    <property type="protein sequence ID" value="MFF5923386.1"/>
    <property type="molecule type" value="Genomic_DNA"/>
</dbReference>
<comment type="caution">
    <text evidence="2">The sequence shown here is derived from an EMBL/GenBank/DDBJ whole genome shotgun (WGS) entry which is preliminary data.</text>
</comment>
<feature type="region of interest" description="Disordered" evidence="1">
    <location>
        <begin position="36"/>
        <end position="72"/>
    </location>
</feature>
<accession>A0ABW6Y0W2</accession>
<protein>
    <submittedName>
        <fullName evidence="2">SOS response-associated peptidase family protein</fullName>
    </submittedName>
</protein>
<dbReference type="Proteomes" id="UP001602370">
    <property type="component" value="Unassembled WGS sequence"/>
</dbReference>
<gene>
    <name evidence="2" type="ORF">ACFY8C_34475</name>
</gene>
<sequence length="121" mass="13322">MPAADVCHRPARVSSEDGARSRAPVGVLPHRSLISLKGRRLAPRRDAGAQPERRTDRGSLRILDRTARDDGDEVRRELRGVRRGLVPSWTKDPKVGSRMINARVETVHEAHRGAAPAAGRL</sequence>
<dbReference type="Pfam" id="PF02586">
    <property type="entry name" value="SRAP"/>
    <property type="match status" value="1"/>
</dbReference>
<proteinExistence type="predicted"/>
<dbReference type="InterPro" id="IPR036590">
    <property type="entry name" value="SRAP-like"/>
</dbReference>
<keyword evidence="3" id="KW-1185">Reference proteome</keyword>
<evidence type="ECO:0000313" key="3">
    <source>
        <dbReference type="Proteomes" id="UP001602370"/>
    </source>
</evidence>